<name>A0A8X6U119_NEPPI</name>
<evidence type="ECO:0000313" key="2">
    <source>
        <dbReference type="Proteomes" id="UP000887013"/>
    </source>
</evidence>
<dbReference type="EMBL" id="BMAW01068424">
    <property type="protein sequence ID" value="GFT64300.1"/>
    <property type="molecule type" value="Genomic_DNA"/>
</dbReference>
<dbReference type="AlphaFoldDB" id="A0A8X6U119"/>
<sequence length="57" mass="6344">EYCTTSMECHNEEGYCCKPPGWPYKANRCLPFLSTSSCVGPLSEDFKTAPLRPPMLG</sequence>
<keyword evidence="2" id="KW-1185">Reference proteome</keyword>
<accession>A0A8X6U119</accession>
<evidence type="ECO:0000313" key="1">
    <source>
        <dbReference type="EMBL" id="GFT64300.1"/>
    </source>
</evidence>
<reference evidence="1" key="1">
    <citation type="submission" date="2020-08" db="EMBL/GenBank/DDBJ databases">
        <title>Multicomponent nature underlies the extraordinary mechanical properties of spider dragline silk.</title>
        <authorList>
            <person name="Kono N."/>
            <person name="Nakamura H."/>
            <person name="Mori M."/>
            <person name="Yoshida Y."/>
            <person name="Ohtoshi R."/>
            <person name="Malay A.D."/>
            <person name="Moran D.A.P."/>
            <person name="Tomita M."/>
            <person name="Numata K."/>
            <person name="Arakawa K."/>
        </authorList>
    </citation>
    <scope>NUCLEOTIDE SEQUENCE</scope>
</reference>
<protein>
    <submittedName>
        <fullName evidence="1">Uncharacterized protein</fullName>
    </submittedName>
</protein>
<gene>
    <name evidence="1" type="ORF">NPIL_419071</name>
</gene>
<feature type="non-terminal residue" evidence="1">
    <location>
        <position position="1"/>
    </location>
</feature>
<dbReference type="Proteomes" id="UP000887013">
    <property type="component" value="Unassembled WGS sequence"/>
</dbReference>
<organism evidence="1 2">
    <name type="scientific">Nephila pilipes</name>
    <name type="common">Giant wood spider</name>
    <name type="synonym">Nephila maculata</name>
    <dbReference type="NCBI Taxonomy" id="299642"/>
    <lineage>
        <taxon>Eukaryota</taxon>
        <taxon>Metazoa</taxon>
        <taxon>Ecdysozoa</taxon>
        <taxon>Arthropoda</taxon>
        <taxon>Chelicerata</taxon>
        <taxon>Arachnida</taxon>
        <taxon>Araneae</taxon>
        <taxon>Araneomorphae</taxon>
        <taxon>Entelegynae</taxon>
        <taxon>Araneoidea</taxon>
        <taxon>Nephilidae</taxon>
        <taxon>Nephila</taxon>
    </lineage>
</organism>
<proteinExistence type="predicted"/>
<comment type="caution">
    <text evidence="1">The sequence shown here is derived from an EMBL/GenBank/DDBJ whole genome shotgun (WGS) entry which is preliminary data.</text>
</comment>